<dbReference type="OrthoDB" id="10405176at2759"/>
<comment type="caution">
    <text evidence="1">The sequence shown here is derived from an EMBL/GenBank/DDBJ whole genome shotgun (WGS) entry which is preliminary data.</text>
</comment>
<keyword evidence="2" id="KW-1185">Reference proteome</keyword>
<accession>A0A9N9CJ65</accession>
<reference evidence="1" key="1">
    <citation type="submission" date="2021-06" db="EMBL/GenBank/DDBJ databases">
        <authorList>
            <person name="Kallberg Y."/>
            <person name="Tangrot J."/>
            <person name="Rosling A."/>
        </authorList>
    </citation>
    <scope>NUCLEOTIDE SEQUENCE</scope>
    <source>
        <strain evidence="1">MA453B</strain>
    </source>
</reference>
<dbReference type="AlphaFoldDB" id="A0A9N9CJ65"/>
<organism evidence="1 2">
    <name type="scientific">Dentiscutata erythropus</name>
    <dbReference type="NCBI Taxonomy" id="1348616"/>
    <lineage>
        <taxon>Eukaryota</taxon>
        <taxon>Fungi</taxon>
        <taxon>Fungi incertae sedis</taxon>
        <taxon>Mucoromycota</taxon>
        <taxon>Glomeromycotina</taxon>
        <taxon>Glomeromycetes</taxon>
        <taxon>Diversisporales</taxon>
        <taxon>Gigasporaceae</taxon>
        <taxon>Dentiscutata</taxon>
    </lineage>
</organism>
<dbReference type="EMBL" id="CAJVPY010003759">
    <property type="protein sequence ID" value="CAG8600880.1"/>
    <property type="molecule type" value="Genomic_DNA"/>
</dbReference>
<evidence type="ECO:0000313" key="1">
    <source>
        <dbReference type="EMBL" id="CAG8600880.1"/>
    </source>
</evidence>
<dbReference type="Proteomes" id="UP000789405">
    <property type="component" value="Unassembled WGS sequence"/>
</dbReference>
<protein>
    <submittedName>
        <fullName evidence="1">19577_t:CDS:1</fullName>
    </submittedName>
</protein>
<proteinExistence type="predicted"/>
<name>A0A9N9CJ65_9GLOM</name>
<gene>
    <name evidence="1" type="ORF">DERYTH_LOCUS7633</name>
</gene>
<feature type="non-terminal residue" evidence="1">
    <location>
        <position position="1"/>
    </location>
</feature>
<evidence type="ECO:0000313" key="2">
    <source>
        <dbReference type="Proteomes" id="UP000789405"/>
    </source>
</evidence>
<sequence length="126" mass="14852">MSLQSHLSFLNIFEETHKELVSLNSAFNQLLITYKLQENLKIDNDNEKNEQLNSIESIKQQLDSQEEEAYLHRLFTNKYYTNDCLTKVNYDNGLIKYKQIQNYTKAELNIFLLAMTKALIRAPEQT</sequence>